<keyword evidence="2" id="KW-1185">Reference proteome</keyword>
<sequence length="122" mass="13788">MQKLSKARPLLSMFILKIILQVSHNTKFLSMITWSQTLEEGTTQLQGYSFSWTYVTKKGAACYIGGVVDGRQLVWSAIHDQTATWFGGLAHCRHHTTRKTSHFGHVTLLLSSTEALHRPDPF</sequence>
<evidence type="ECO:0000313" key="3">
    <source>
        <dbReference type="RefSeq" id="XP_022300646.1"/>
    </source>
</evidence>
<reference evidence="3" key="1">
    <citation type="submission" date="2025-08" db="UniProtKB">
        <authorList>
            <consortium name="RefSeq"/>
        </authorList>
    </citation>
    <scope>IDENTIFICATION</scope>
    <source>
        <tissue evidence="3">Whole sample</tissue>
    </source>
</reference>
<keyword evidence="1" id="KW-0732">Signal</keyword>
<dbReference type="GeneID" id="111108854"/>
<gene>
    <name evidence="3" type="primary">LOC111108854</name>
</gene>
<feature type="chain" id="PRO_5034646459" evidence="1">
    <location>
        <begin position="26"/>
        <end position="122"/>
    </location>
</feature>
<feature type="signal peptide" evidence="1">
    <location>
        <begin position="1"/>
        <end position="25"/>
    </location>
</feature>
<evidence type="ECO:0000313" key="2">
    <source>
        <dbReference type="Proteomes" id="UP000694844"/>
    </source>
</evidence>
<name>A0A8B8BCE4_CRAVI</name>
<accession>A0A8B8BCE4</accession>
<dbReference type="Proteomes" id="UP000694844">
    <property type="component" value="Chromosome 8"/>
</dbReference>
<proteinExistence type="predicted"/>
<evidence type="ECO:0000256" key="1">
    <source>
        <dbReference type="SAM" id="SignalP"/>
    </source>
</evidence>
<organism evidence="2 3">
    <name type="scientific">Crassostrea virginica</name>
    <name type="common">Eastern oyster</name>
    <dbReference type="NCBI Taxonomy" id="6565"/>
    <lineage>
        <taxon>Eukaryota</taxon>
        <taxon>Metazoa</taxon>
        <taxon>Spiralia</taxon>
        <taxon>Lophotrochozoa</taxon>
        <taxon>Mollusca</taxon>
        <taxon>Bivalvia</taxon>
        <taxon>Autobranchia</taxon>
        <taxon>Pteriomorphia</taxon>
        <taxon>Ostreida</taxon>
        <taxon>Ostreoidea</taxon>
        <taxon>Ostreidae</taxon>
        <taxon>Crassostrea</taxon>
    </lineage>
</organism>
<dbReference type="RefSeq" id="XP_022300646.1">
    <property type="nucleotide sequence ID" value="XM_022444938.1"/>
</dbReference>
<dbReference type="AlphaFoldDB" id="A0A8B8BCE4"/>
<dbReference type="KEGG" id="cvn:111108854"/>
<protein>
    <submittedName>
        <fullName evidence="3">Uncharacterized protein LOC111108854</fullName>
    </submittedName>
</protein>